<name>A0AAD3XYP9_NEPGR</name>
<gene>
    <name evidence="2" type="ORF">Nepgr_023081</name>
</gene>
<evidence type="ECO:0000256" key="1">
    <source>
        <dbReference type="SAM" id="MobiDB-lite"/>
    </source>
</evidence>
<dbReference type="Proteomes" id="UP001279734">
    <property type="component" value="Unassembled WGS sequence"/>
</dbReference>
<sequence length="107" mass="12329">MEHSPQKAHTPSMRQVKAKQTAIYDHGQRRQSRSKIEGMTPKGSYLNQLKLHTRRNHAYSPNQRRGQRWNRKSGEADQPKTELCFRNLIVKQDETVPTTTSIGGMEA</sequence>
<comment type="caution">
    <text evidence="2">The sequence shown here is derived from an EMBL/GenBank/DDBJ whole genome shotgun (WGS) entry which is preliminary data.</text>
</comment>
<evidence type="ECO:0000313" key="2">
    <source>
        <dbReference type="EMBL" id="GMH21239.1"/>
    </source>
</evidence>
<dbReference type="EMBL" id="BSYO01000023">
    <property type="protein sequence ID" value="GMH21239.1"/>
    <property type="molecule type" value="Genomic_DNA"/>
</dbReference>
<organism evidence="2 3">
    <name type="scientific">Nepenthes gracilis</name>
    <name type="common">Slender pitcher plant</name>
    <dbReference type="NCBI Taxonomy" id="150966"/>
    <lineage>
        <taxon>Eukaryota</taxon>
        <taxon>Viridiplantae</taxon>
        <taxon>Streptophyta</taxon>
        <taxon>Embryophyta</taxon>
        <taxon>Tracheophyta</taxon>
        <taxon>Spermatophyta</taxon>
        <taxon>Magnoliopsida</taxon>
        <taxon>eudicotyledons</taxon>
        <taxon>Gunneridae</taxon>
        <taxon>Pentapetalae</taxon>
        <taxon>Caryophyllales</taxon>
        <taxon>Nepenthaceae</taxon>
        <taxon>Nepenthes</taxon>
    </lineage>
</organism>
<reference evidence="2" key="1">
    <citation type="submission" date="2023-05" db="EMBL/GenBank/DDBJ databases">
        <title>Nepenthes gracilis genome sequencing.</title>
        <authorList>
            <person name="Fukushima K."/>
        </authorList>
    </citation>
    <scope>NUCLEOTIDE SEQUENCE</scope>
    <source>
        <strain evidence="2">SING2019-196</strain>
    </source>
</reference>
<evidence type="ECO:0000313" key="3">
    <source>
        <dbReference type="Proteomes" id="UP001279734"/>
    </source>
</evidence>
<dbReference type="AlphaFoldDB" id="A0AAD3XYP9"/>
<protein>
    <submittedName>
        <fullName evidence="2">Uncharacterized protein</fullName>
    </submittedName>
</protein>
<accession>A0AAD3XYP9</accession>
<proteinExistence type="predicted"/>
<keyword evidence="3" id="KW-1185">Reference proteome</keyword>
<feature type="region of interest" description="Disordered" evidence="1">
    <location>
        <begin position="1"/>
        <end position="80"/>
    </location>
</feature>